<dbReference type="FunFam" id="1.20.1250.20:FF:000196">
    <property type="entry name" value="MFS toxin efflux pump (AflT)"/>
    <property type="match status" value="1"/>
</dbReference>
<feature type="domain" description="Major facilitator superfamily (MFS) profile" evidence="8">
    <location>
        <begin position="89"/>
        <end position="575"/>
    </location>
</feature>
<feature type="transmembrane region" description="Helical" evidence="7">
    <location>
        <begin position="445"/>
        <end position="467"/>
    </location>
</feature>
<feature type="transmembrane region" description="Helical" evidence="7">
    <location>
        <begin position="354"/>
        <end position="376"/>
    </location>
</feature>
<evidence type="ECO:0000256" key="4">
    <source>
        <dbReference type="ARBA" id="ARBA00022989"/>
    </source>
</evidence>
<evidence type="ECO:0000256" key="3">
    <source>
        <dbReference type="ARBA" id="ARBA00022692"/>
    </source>
</evidence>
<keyword evidence="5 7" id="KW-0472">Membrane</keyword>
<dbReference type="PANTHER" id="PTHR23501:SF201">
    <property type="entry name" value="MFS AFLATOXIN EFFLUX PUMP"/>
    <property type="match status" value="1"/>
</dbReference>
<feature type="transmembrane region" description="Helical" evidence="7">
    <location>
        <begin position="284"/>
        <end position="302"/>
    </location>
</feature>
<dbReference type="SUPFAM" id="SSF103473">
    <property type="entry name" value="MFS general substrate transporter"/>
    <property type="match status" value="2"/>
</dbReference>
<comment type="caution">
    <text evidence="9">The sequence shown here is derived from an EMBL/GenBank/DDBJ whole genome shotgun (WGS) entry which is preliminary data.</text>
</comment>
<comment type="subcellular location">
    <subcellularLocation>
        <location evidence="1">Membrane</location>
        <topology evidence="1">Multi-pass membrane protein</topology>
    </subcellularLocation>
</comment>
<dbReference type="InterPro" id="IPR020846">
    <property type="entry name" value="MFS_dom"/>
</dbReference>
<feature type="transmembrane region" description="Helical" evidence="7">
    <location>
        <begin position="314"/>
        <end position="334"/>
    </location>
</feature>
<dbReference type="GO" id="GO:0005886">
    <property type="term" value="C:plasma membrane"/>
    <property type="evidence" value="ECO:0007669"/>
    <property type="project" value="TreeGrafter"/>
</dbReference>
<evidence type="ECO:0000256" key="2">
    <source>
        <dbReference type="ARBA" id="ARBA00007520"/>
    </source>
</evidence>
<dbReference type="EMBL" id="VCAU01000010">
    <property type="protein sequence ID" value="KAF9892791.1"/>
    <property type="molecule type" value="Genomic_DNA"/>
</dbReference>
<feature type="transmembrane region" description="Helical" evidence="7">
    <location>
        <begin position="86"/>
        <end position="112"/>
    </location>
</feature>
<name>A0AAD4CUI0_ASPNN</name>
<organism evidence="9 10">
    <name type="scientific">Aspergillus nanangensis</name>
    <dbReference type="NCBI Taxonomy" id="2582783"/>
    <lineage>
        <taxon>Eukaryota</taxon>
        <taxon>Fungi</taxon>
        <taxon>Dikarya</taxon>
        <taxon>Ascomycota</taxon>
        <taxon>Pezizomycotina</taxon>
        <taxon>Eurotiomycetes</taxon>
        <taxon>Eurotiomycetidae</taxon>
        <taxon>Eurotiales</taxon>
        <taxon>Aspergillaceae</taxon>
        <taxon>Aspergillus</taxon>
        <taxon>Aspergillus subgen. Circumdati</taxon>
    </lineage>
</organism>
<dbReference type="AlphaFoldDB" id="A0AAD4CUI0"/>
<protein>
    <recommendedName>
        <fullName evidence="8">Major facilitator superfamily (MFS) profile domain-containing protein</fullName>
    </recommendedName>
</protein>
<keyword evidence="4 7" id="KW-1133">Transmembrane helix</keyword>
<dbReference type="Gene3D" id="1.20.1250.20">
    <property type="entry name" value="MFS general substrate transporter like domains"/>
    <property type="match status" value="2"/>
</dbReference>
<feature type="transmembrane region" description="Helical" evidence="7">
    <location>
        <begin position="388"/>
        <end position="407"/>
    </location>
</feature>
<feature type="compositionally biased region" description="Basic and acidic residues" evidence="6">
    <location>
        <begin position="39"/>
        <end position="67"/>
    </location>
</feature>
<feature type="transmembrane region" description="Helical" evidence="7">
    <location>
        <begin position="244"/>
        <end position="263"/>
    </location>
</feature>
<feature type="transmembrane region" description="Helical" evidence="7">
    <location>
        <begin position="544"/>
        <end position="570"/>
    </location>
</feature>
<reference evidence="9" key="2">
    <citation type="submission" date="2020-02" db="EMBL/GenBank/DDBJ databases">
        <authorList>
            <person name="Gilchrist C.L.M."/>
            <person name="Chooi Y.-H."/>
        </authorList>
    </citation>
    <scope>NUCLEOTIDE SEQUENCE</scope>
    <source>
        <strain evidence="9">MST-FP2251</strain>
    </source>
</reference>
<feature type="compositionally biased region" description="Polar residues" evidence="6">
    <location>
        <begin position="18"/>
        <end position="35"/>
    </location>
</feature>
<evidence type="ECO:0000256" key="1">
    <source>
        <dbReference type="ARBA" id="ARBA00004141"/>
    </source>
</evidence>
<dbReference type="InterPro" id="IPR011701">
    <property type="entry name" value="MFS"/>
</dbReference>
<feature type="transmembrane region" description="Helical" evidence="7">
    <location>
        <begin position="154"/>
        <end position="173"/>
    </location>
</feature>
<dbReference type="Pfam" id="PF07690">
    <property type="entry name" value="MFS_1"/>
    <property type="match status" value="1"/>
</dbReference>
<dbReference type="FunFam" id="1.20.1720.10:FF:000012">
    <property type="entry name" value="MFS toxin efflux pump (AflT)"/>
    <property type="match status" value="1"/>
</dbReference>
<dbReference type="PANTHER" id="PTHR23501">
    <property type="entry name" value="MAJOR FACILITATOR SUPERFAMILY"/>
    <property type="match status" value="1"/>
</dbReference>
<dbReference type="PROSITE" id="PS50850">
    <property type="entry name" value="MFS"/>
    <property type="match status" value="1"/>
</dbReference>
<evidence type="ECO:0000313" key="10">
    <source>
        <dbReference type="Proteomes" id="UP001194746"/>
    </source>
</evidence>
<keyword evidence="3 7" id="KW-0812">Transmembrane</keyword>
<evidence type="ECO:0000256" key="5">
    <source>
        <dbReference type="ARBA" id="ARBA00023136"/>
    </source>
</evidence>
<feature type="transmembrane region" description="Helical" evidence="7">
    <location>
        <begin position="479"/>
        <end position="502"/>
    </location>
</feature>
<feature type="compositionally biased region" description="Polar residues" evidence="6">
    <location>
        <begin position="1"/>
        <end position="10"/>
    </location>
</feature>
<evidence type="ECO:0000313" key="9">
    <source>
        <dbReference type="EMBL" id="KAF9892791.1"/>
    </source>
</evidence>
<feature type="region of interest" description="Disordered" evidence="6">
    <location>
        <begin position="1"/>
        <end position="74"/>
    </location>
</feature>
<feature type="transmembrane region" description="Helical" evidence="7">
    <location>
        <begin position="124"/>
        <end position="142"/>
    </location>
</feature>
<dbReference type="Proteomes" id="UP001194746">
    <property type="component" value="Unassembled WGS sequence"/>
</dbReference>
<proteinExistence type="inferred from homology"/>
<reference evidence="9" key="1">
    <citation type="journal article" date="2019" name="Beilstein J. Org. Chem.">
        <title>Nanangenines: drimane sesquiterpenoids as the dominant metabolite cohort of a novel Australian fungus, Aspergillus nanangensis.</title>
        <authorList>
            <person name="Lacey H.J."/>
            <person name="Gilchrist C.L.M."/>
            <person name="Crombie A."/>
            <person name="Kalaitzis J.A."/>
            <person name="Vuong D."/>
            <person name="Rutledge P.J."/>
            <person name="Turner P."/>
            <person name="Pitt J.I."/>
            <person name="Lacey E."/>
            <person name="Chooi Y.H."/>
            <person name="Piggott A.M."/>
        </authorList>
    </citation>
    <scope>NUCLEOTIDE SEQUENCE</scope>
    <source>
        <strain evidence="9">MST-FP2251</strain>
    </source>
</reference>
<evidence type="ECO:0000256" key="7">
    <source>
        <dbReference type="SAM" id="Phobius"/>
    </source>
</evidence>
<comment type="similarity">
    <text evidence="2">Belongs to the major facilitator superfamily. TCR/Tet family.</text>
</comment>
<keyword evidence="10" id="KW-1185">Reference proteome</keyword>
<evidence type="ECO:0000259" key="8">
    <source>
        <dbReference type="PROSITE" id="PS50850"/>
    </source>
</evidence>
<evidence type="ECO:0000256" key="6">
    <source>
        <dbReference type="SAM" id="MobiDB-lite"/>
    </source>
</evidence>
<dbReference type="CDD" id="cd17502">
    <property type="entry name" value="MFS_Azr1_MDR_like"/>
    <property type="match status" value="1"/>
</dbReference>
<feature type="transmembrane region" description="Helical" evidence="7">
    <location>
        <begin position="414"/>
        <end position="433"/>
    </location>
</feature>
<sequence>MASLRLSQEVESAVENLGRSQTQPTSPKMGSSTLPPNDEIDKKLSTMESSDVEKQDTASQLPDEKPGLNEPAESADSLYQPKTLKFWLLIICNFLSLFLVALDRTIIATAIPRITDEFNSLGDIGWYGSAYMLTAASSQLIYGRIYKFYSMKVVFLTSVVIFEIGSAICGAAPNSGAFIAGRAIAGLASAGIFSGCMLIIIPIVPLHKRPMFQGMFGMVFGLASALGPLIGGGFTSSVTWRWCFYINIPIGGFTMAFMILFWHPSKMTREPASVATHIKRLDPLGMFFFIPSIISLLLALQWGGSAYSWNNGRIISLFIIFGVFILAFAAIQILMPETATVPARVITQRSVFCAAFYTFFASSAMMLMVYYLPIWFQTVKLVSPVNSGIYVLPLVLSLVVGSLISGFITQKIGYYVPAMYICPCIMSVGLGLISTLNLDTGSPRWIGYQVLAGFGLGFGLQTGGLVIQRVLPFEDVPTGISIMFFLQQLGGCIFTTVGQTILSNLLISQLSDVPGLQTSDIISEGATKLGSIVPSEYMVVVQQAYNFACTRIFLAALGVTFAALLSSLGVEWKSIKKGKNGQGPSGDAKATKGDA</sequence>
<feature type="transmembrane region" description="Helical" evidence="7">
    <location>
        <begin position="216"/>
        <end position="238"/>
    </location>
</feature>
<dbReference type="InterPro" id="IPR036259">
    <property type="entry name" value="MFS_trans_sf"/>
</dbReference>
<feature type="transmembrane region" description="Helical" evidence="7">
    <location>
        <begin position="179"/>
        <end position="204"/>
    </location>
</feature>
<dbReference type="GO" id="GO:0022857">
    <property type="term" value="F:transmembrane transporter activity"/>
    <property type="evidence" value="ECO:0007669"/>
    <property type="project" value="InterPro"/>
</dbReference>
<gene>
    <name evidence="9" type="ORF">FE257_000380</name>
</gene>
<accession>A0AAD4CUI0</accession>